<accession>A0ABR1VDW4</accession>
<sequence>MPPPGRRLSCYIIWRLNSREYAANLARYRHFEPGASRMDSSGARSVAQVTHIRGLADVLSVPRSRLLRYFFHPPTRYW</sequence>
<dbReference type="RefSeq" id="XP_066716699.1">
    <property type="nucleotide sequence ID" value="XM_066857430.1"/>
</dbReference>
<evidence type="ECO:0000313" key="2">
    <source>
        <dbReference type="Proteomes" id="UP001480595"/>
    </source>
</evidence>
<dbReference type="EMBL" id="JAQQWL010000006">
    <property type="protein sequence ID" value="KAK8069405.1"/>
    <property type="molecule type" value="Genomic_DNA"/>
</dbReference>
<comment type="caution">
    <text evidence="1">The sequence shown here is derived from an EMBL/GenBank/DDBJ whole genome shotgun (WGS) entry which is preliminary data.</text>
</comment>
<keyword evidence="2" id="KW-1185">Reference proteome</keyword>
<evidence type="ECO:0000313" key="1">
    <source>
        <dbReference type="EMBL" id="KAK8069405.1"/>
    </source>
</evidence>
<dbReference type="Proteomes" id="UP001480595">
    <property type="component" value="Unassembled WGS sequence"/>
</dbReference>
<organism evidence="1 2">
    <name type="scientific">Apiospora phragmitis</name>
    <dbReference type="NCBI Taxonomy" id="2905665"/>
    <lineage>
        <taxon>Eukaryota</taxon>
        <taxon>Fungi</taxon>
        <taxon>Dikarya</taxon>
        <taxon>Ascomycota</taxon>
        <taxon>Pezizomycotina</taxon>
        <taxon>Sordariomycetes</taxon>
        <taxon>Xylariomycetidae</taxon>
        <taxon>Amphisphaeriales</taxon>
        <taxon>Apiosporaceae</taxon>
        <taxon>Apiospora</taxon>
    </lineage>
</organism>
<dbReference type="GeneID" id="92090493"/>
<reference evidence="1 2" key="1">
    <citation type="submission" date="2023-01" db="EMBL/GenBank/DDBJ databases">
        <title>Analysis of 21 Apiospora genomes using comparative genomics revels a genus with tremendous synthesis potential of carbohydrate active enzymes and secondary metabolites.</title>
        <authorList>
            <person name="Sorensen T."/>
        </authorList>
    </citation>
    <scope>NUCLEOTIDE SEQUENCE [LARGE SCALE GENOMIC DNA]</scope>
    <source>
        <strain evidence="1 2">CBS 135458</strain>
    </source>
</reference>
<protein>
    <submittedName>
        <fullName evidence="1">Uncharacterized protein</fullName>
    </submittedName>
</protein>
<proteinExistence type="predicted"/>
<gene>
    <name evidence="1" type="ORF">PG994_006021</name>
</gene>
<name>A0ABR1VDW4_9PEZI</name>